<gene>
    <name evidence="2" type="ORF">TUM19329_16040</name>
</gene>
<evidence type="ECO:0000313" key="2">
    <source>
        <dbReference type="EMBL" id="BCA95243.1"/>
    </source>
</evidence>
<dbReference type="KEGG" id="lant:TUM19329_16040"/>
<evidence type="ECO:0000313" key="3">
    <source>
        <dbReference type="Proteomes" id="UP000502894"/>
    </source>
</evidence>
<dbReference type="EMBL" id="AP022839">
    <property type="protein sequence ID" value="BCA95243.1"/>
    <property type="molecule type" value="Genomic_DNA"/>
</dbReference>
<name>A0A6F8T4W3_9GAMM</name>
<proteinExistence type="predicted"/>
<evidence type="ECO:0000256" key="1">
    <source>
        <dbReference type="SAM" id="MobiDB-lite"/>
    </source>
</evidence>
<dbReference type="AlphaFoldDB" id="A0A6F8T4W3"/>
<dbReference type="RefSeq" id="WP_173236885.1">
    <property type="nucleotide sequence ID" value="NZ_AP022839.1"/>
</dbReference>
<organism evidence="2 3">
    <name type="scientific">Legionella antarctica</name>
    <dbReference type="NCBI Taxonomy" id="2708020"/>
    <lineage>
        <taxon>Bacteria</taxon>
        <taxon>Pseudomonadati</taxon>
        <taxon>Pseudomonadota</taxon>
        <taxon>Gammaproteobacteria</taxon>
        <taxon>Legionellales</taxon>
        <taxon>Legionellaceae</taxon>
        <taxon>Legionella</taxon>
    </lineage>
</organism>
<accession>A0A6F8T4W3</accession>
<sequence>MSRKPRLYYSSAPDDEQNQDALSDSLKKAYEEKLEFDTLYGELDDIVVVHKVAKSIADKISNSSLTDKDLAQEVNTSPIGLKLLTALGQYHPGLKNALNNNLDLFDAKGIVAIKEFVKYNEASLDTPIQKGKPLSIQQRLAFITILSEEKVNYLPYLNQNDDKNKDIIAAVFYLKKQKLTELITKENLNNKPFIDALLVLKEHEITLSSIEAIALAKDSNKCAIISQQNELYKKSHESVTEDTSETDKKIISNKIESGTFKALIEDFLGCDQDVIEAVNVVRLNAPQYCQHGLLMAVKESQPLRDMLNNEQNLKSNLPFLMIILENSLNNNILYLKDYYSGSNSLRGVVTRNMLNALNTSEILTQLQTANSSKDPVFNVKKMGVIMEEINKFIMDNRKPSSSQANRDLNNSLYSFRRETVPILLSSKLKPKDKKDKLEELADKHFKNTGVIDRLLECIFNAFEKILPAKVVSEYRSSFFVSCQNRRVSVCH</sequence>
<reference evidence="2" key="1">
    <citation type="journal article" date="2020" name="Microbiol. Resour. Announc.">
        <title>Complete Genome Sequence of Novel Psychrotolerant Legionella Strain TUM19329, Isolated from Antarctic Lake Sediment.</title>
        <authorList>
            <person name="Shimada S."/>
            <person name="Nakai R."/>
            <person name="Aoki K."/>
            <person name="Shimoeda N."/>
            <person name="Ohno G."/>
            <person name="Miyazaki Y."/>
            <person name="Kudoh S."/>
            <person name="Imura S."/>
            <person name="Watanabe K."/>
            <person name="Ishii Y."/>
            <person name="Tateda K."/>
        </authorList>
    </citation>
    <scope>NUCLEOTIDE SEQUENCE [LARGE SCALE GENOMIC DNA]</scope>
    <source>
        <strain evidence="2">TUM19329</strain>
    </source>
</reference>
<dbReference type="Proteomes" id="UP000502894">
    <property type="component" value="Chromosome"/>
</dbReference>
<feature type="region of interest" description="Disordered" evidence="1">
    <location>
        <begin position="1"/>
        <end position="20"/>
    </location>
</feature>
<keyword evidence="3" id="KW-1185">Reference proteome</keyword>
<protein>
    <submittedName>
        <fullName evidence="2">Uncharacterized protein</fullName>
    </submittedName>
</protein>